<reference evidence="4" key="1">
    <citation type="journal article" date="2019" name="Int. J. Syst. Evol. Microbiol.">
        <title>The Global Catalogue of Microorganisms (GCM) 10K type strain sequencing project: providing services to taxonomists for standard genome sequencing and annotation.</title>
        <authorList>
            <consortium name="The Broad Institute Genomics Platform"/>
            <consortium name="The Broad Institute Genome Sequencing Center for Infectious Disease"/>
            <person name="Wu L."/>
            <person name="Ma J."/>
        </authorList>
    </citation>
    <scope>NUCLEOTIDE SEQUENCE [LARGE SCALE GENOMIC DNA]</scope>
    <source>
        <strain evidence="4">JCM 17939</strain>
    </source>
</reference>
<name>A0ABP8UMC8_9ACTN</name>
<dbReference type="PRINTS" id="PR00081">
    <property type="entry name" value="GDHRDH"/>
</dbReference>
<protein>
    <submittedName>
        <fullName evidence="3">SDR family NAD(P)-dependent oxidoreductase</fullName>
    </submittedName>
</protein>
<dbReference type="Gene3D" id="3.40.50.720">
    <property type="entry name" value="NAD(P)-binding Rossmann-like Domain"/>
    <property type="match status" value="1"/>
</dbReference>
<dbReference type="InterPro" id="IPR036291">
    <property type="entry name" value="NAD(P)-bd_dom_sf"/>
</dbReference>
<dbReference type="PROSITE" id="PS00061">
    <property type="entry name" value="ADH_SHORT"/>
    <property type="match status" value="1"/>
</dbReference>
<sequence length="244" mass="24979">MAVTGAGAGIGQAIARSFGAEGAEVLVADLDAASAERAAREIPGARAVAVDVTDRASVRAALADTPVDVLVNNAGGATDAAFETLPEEAWDRDVDLCLKGTFLCTQAVLPAMLRRGGGAIVNIASVNGLVHVGNEAYSAAKAGVLSLTRSIAVRYGPQGIRCNAVAPGTIRTGTWDDRERRSPGVLDRVAGWYPLRRVGTPDDVAAAVLFLASDDAAWISGVTLPVDGGLLAGNQRMTDDIMGG</sequence>
<dbReference type="PANTHER" id="PTHR42760:SF133">
    <property type="entry name" value="3-OXOACYL-[ACYL-CARRIER-PROTEIN] REDUCTASE"/>
    <property type="match status" value="1"/>
</dbReference>
<dbReference type="InterPro" id="IPR020904">
    <property type="entry name" value="Sc_DH/Rdtase_CS"/>
</dbReference>
<keyword evidence="2" id="KW-0560">Oxidoreductase</keyword>
<organism evidence="3 4">
    <name type="scientific">Actinoallomurus vinaceus</name>
    <dbReference type="NCBI Taxonomy" id="1080074"/>
    <lineage>
        <taxon>Bacteria</taxon>
        <taxon>Bacillati</taxon>
        <taxon>Actinomycetota</taxon>
        <taxon>Actinomycetes</taxon>
        <taxon>Streptosporangiales</taxon>
        <taxon>Thermomonosporaceae</taxon>
        <taxon>Actinoallomurus</taxon>
    </lineage>
</organism>
<evidence type="ECO:0000256" key="1">
    <source>
        <dbReference type="ARBA" id="ARBA00006484"/>
    </source>
</evidence>
<accession>A0ABP8UMC8</accession>
<gene>
    <name evidence="3" type="ORF">GCM10023196_071140</name>
</gene>
<dbReference type="Proteomes" id="UP001501442">
    <property type="component" value="Unassembled WGS sequence"/>
</dbReference>
<evidence type="ECO:0000313" key="4">
    <source>
        <dbReference type="Proteomes" id="UP001501442"/>
    </source>
</evidence>
<dbReference type="Pfam" id="PF13561">
    <property type="entry name" value="adh_short_C2"/>
    <property type="match status" value="1"/>
</dbReference>
<evidence type="ECO:0000313" key="3">
    <source>
        <dbReference type="EMBL" id="GAA4633476.1"/>
    </source>
</evidence>
<comment type="caution">
    <text evidence="3">The sequence shown here is derived from an EMBL/GenBank/DDBJ whole genome shotgun (WGS) entry which is preliminary data.</text>
</comment>
<keyword evidence="4" id="KW-1185">Reference proteome</keyword>
<dbReference type="SUPFAM" id="SSF51735">
    <property type="entry name" value="NAD(P)-binding Rossmann-fold domains"/>
    <property type="match status" value="1"/>
</dbReference>
<dbReference type="InterPro" id="IPR002347">
    <property type="entry name" value="SDR_fam"/>
</dbReference>
<dbReference type="NCBIfam" id="NF005559">
    <property type="entry name" value="PRK07231.1"/>
    <property type="match status" value="1"/>
</dbReference>
<evidence type="ECO:0000256" key="2">
    <source>
        <dbReference type="ARBA" id="ARBA00023002"/>
    </source>
</evidence>
<proteinExistence type="inferred from homology"/>
<dbReference type="EMBL" id="BAABHK010000012">
    <property type="protein sequence ID" value="GAA4633476.1"/>
    <property type="molecule type" value="Genomic_DNA"/>
</dbReference>
<comment type="similarity">
    <text evidence="1">Belongs to the short-chain dehydrogenases/reductases (SDR) family.</text>
</comment>
<dbReference type="PANTHER" id="PTHR42760">
    <property type="entry name" value="SHORT-CHAIN DEHYDROGENASES/REDUCTASES FAMILY MEMBER"/>
    <property type="match status" value="1"/>
</dbReference>
<dbReference type="PRINTS" id="PR00080">
    <property type="entry name" value="SDRFAMILY"/>
</dbReference>